<accession>A0AAU7DEQ1</accession>
<dbReference type="PROSITE" id="PS50975">
    <property type="entry name" value="ATP_GRASP"/>
    <property type="match status" value="1"/>
</dbReference>
<sequence length="414" mass="47027">MITQPLDSPTFGDSATVATRRKNVGALVVGGDHPGLGIARSLGRRGIPVYVLDDKYCISRFSRYVTRVVKVDDLLDERKTVDAVLEVGRRFDLRDWVLFPTRDENVAAFSRYRDEVAQFFRVTTGEWQSVEWAWDKKKTYELAEKLDIPVPQTFSVNSAEELSSLYSRLPLAIKPAIKENFFYATGAKAWRANTREELHQYYEKAAHQIKPDEILIQEIIPGDGREQFSYCAFFQQGKATSTLTARRARQHPREFGRASSYVETVDLPAIEELSERFLKAINFHGLVEIEFKRDPRDGRYKLLDVNARTWGFHWLGSACGVDFPYLAFADQLGWNVEQTRAAAGIGWLRLLTDVPTAVSDIAHGSLSVGAYLRSLRATRVDAVFSWSDPLPFMAEVMLLPYIVAKKYPITAKRV</sequence>
<feature type="domain" description="ATP-grasp" evidence="2">
    <location>
        <begin position="140"/>
        <end position="332"/>
    </location>
</feature>
<dbReference type="Gene3D" id="3.30.470.20">
    <property type="entry name" value="ATP-grasp fold, B domain"/>
    <property type="match status" value="1"/>
</dbReference>
<dbReference type="InterPro" id="IPR011761">
    <property type="entry name" value="ATP-grasp"/>
</dbReference>
<dbReference type="RefSeq" id="WP_348260866.1">
    <property type="nucleotide sequence ID" value="NZ_CP121196.1"/>
</dbReference>
<dbReference type="GO" id="GO:0046872">
    <property type="term" value="F:metal ion binding"/>
    <property type="evidence" value="ECO:0007669"/>
    <property type="project" value="InterPro"/>
</dbReference>
<evidence type="ECO:0000259" key="2">
    <source>
        <dbReference type="PROSITE" id="PS50975"/>
    </source>
</evidence>
<dbReference type="SUPFAM" id="SSF56059">
    <property type="entry name" value="Glutathione synthetase ATP-binding domain-like"/>
    <property type="match status" value="1"/>
</dbReference>
<evidence type="ECO:0000256" key="1">
    <source>
        <dbReference type="PROSITE-ProRule" id="PRU00409"/>
    </source>
</evidence>
<gene>
    <name evidence="3" type="ORF">P8935_13745</name>
</gene>
<dbReference type="AlphaFoldDB" id="A0AAU7DEQ1"/>
<dbReference type="Gene3D" id="3.30.1490.20">
    <property type="entry name" value="ATP-grasp fold, A domain"/>
    <property type="match status" value="1"/>
</dbReference>
<protein>
    <submittedName>
        <fullName evidence="3">ATP-grasp domain-containing protein</fullName>
    </submittedName>
</protein>
<proteinExistence type="predicted"/>
<evidence type="ECO:0000313" key="3">
    <source>
        <dbReference type="EMBL" id="XBH15632.1"/>
    </source>
</evidence>
<dbReference type="EMBL" id="CP121196">
    <property type="protein sequence ID" value="XBH15632.1"/>
    <property type="molecule type" value="Genomic_DNA"/>
</dbReference>
<dbReference type="Pfam" id="PF15632">
    <property type="entry name" value="ATPgrasp_Ter"/>
    <property type="match status" value="1"/>
</dbReference>
<organism evidence="3">
    <name type="scientific">Telmatobacter sp. DSM 110680</name>
    <dbReference type="NCBI Taxonomy" id="3036704"/>
    <lineage>
        <taxon>Bacteria</taxon>
        <taxon>Pseudomonadati</taxon>
        <taxon>Acidobacteriota</taxon>
        <taxon>Terriglobia</taxon>
        <taxon>Terriglobales</taxon>
        <taxon>Acidobacteriaceae</taxon>
        <taxon>Telmatobacter</taxon>
    </lineage>
</organism>
<reference evidence="3" key="1">
    <citation type="submission" date="2023-03" db="EMBL/GenBank/DDBJ databases">
        <title>Edaphobacter sp.</title>
        <authorList>
            <person name="Huber K.J."/>
            <person name="Papendorf J."/>
            <person name="Pilke C."/>
            <person name="Bunk B."/>
            <person name="Sproeer C."/>
            <person name="Pester M."/>
        </authorList>
    </citation>
    <scope>NUCLEOTIDE SEQUENCE</scope>
    <source>
        <strain evidence="3">DSM 110680</strain>
    </source>
</reference>
<dbReference type="GO" id="GO:0005524">
    <property type="term" value="F:ATP binding"/>
    <property type="evidence" value="ECO:0007669"/>
    <property type="project" value="UniProtKB-UniRule"/>
</dbReference>
<keyword evidence="1" id="KW-0547">Nucleotide-binding</keyword>
<dbReference type="InterPro" id="IPR013815">
    <property type="entry name" value="ATP_grasp_subdomain_1"/>
</dbReference>
<name>A0AAU7DEQ1_9BACT</name>
<keyword evidence="1" id="KW-0067">ATP-binding</keyword>